<name>A0AAC8Q1M4_9BACT</name>
<sequence length="229" mass="25986">MGGMRVLPWKSWLALLGLVLSACATASAPGVSESAEDVDPVVSWEEAREDPSCVVPLCDGERCGFWRCQDVVEVEEHPVVLAFANGSLRPPPNPTRWWGRPLAVPGGREAVFEIPWHNWNIRGQYAPRVLKPPCVRSWEPLEKHHIFPQEFAAWFKVKEISIHSFTIRLPRSFHQWLHSGGAQGGQWNAAWRQFQQNNNDAGPEEIWRFAGELMSRFRVMGPLVSYYCG</sequence>
<feature type="signal peptide" evidence="1">
    <location>
        <begin position="1"/>
        <end position="26"/>
    </location>
</feature>
<evidence type="ECO:0000313" key="3">
    <source>
        <dbReference type="Proteomes" id="UP000035579"/>
    </source>
</evidence>
<dbReference type="PROSITE" id="PS51257">
    <property type="entry name" value="PROKAR_LIPOPROTEIN"/>
    <property type="match status" value="1"/>
</dbReference>
<evidence type="ECO:0000256" key="1">
    <source>
        <dbReference type="SAM" id="SignalP"/>
    </source>
</evidence>
<feature type="chain" id="PRO_5042193614" evidence="1">
    <location>
        <begin position="27"/>
        <end position="229"/>
    </location>
</feature>
<organism evidence="2 3">
    <name type="scientific">Archangium gephyra</name>
    <dbReference type="NCBI Taxonomy" id="48"/>
    <lineage>
        <taxon>Bacteria</taxon>
        <taxon>Pseudomonadati</taxon>
        <taxon>Myxococcota</taxon>
        <taxon>Myxococcia</taxon>
        <taxon>Myxococcales</taxon>
        <taxon>Cystobacterineae</taxon>
        <taxon>Archangiaceae</taxon>
        <taxon>Archangium</taxon>
    </lineage>
</organism>
<accession>A0AAC8Q1M4</accession>
<dbReference type="Proteomes" id="UP000035579">
    <property type="component" value="Chromosome"/>
</dbReference>
<evidence type="ECO:0000313" key="2">
    <source>
        <dbReference type="EMBL" id="AKI99334.1"/>
    </source>
</evidence>
<dbReference type="AlphaFoldDB" id="A0AAC8Q1M4"/>
<dbReference type="Pfam" id="PF09533">
    <property type="entry name" value="DUF2380"/>
    <property type="match status" value="1"/>
</dbReference>
<dbReference type="InterPro" id="IPR011755">
    <property type="entry name" value="CHP02269_MYXXA"/>
</dbReference>
<gene>
    <name evidence="2" type="ORF">AA314_00961</name>
</gene>
<protein>
    <submittedName>
        <fullName evidence="2">Lipoprotein</fullName>
    </submittedName>
</protein>
<keyword evidence="2" id="KW-0449">Lipoprotein</keyword>
<dbReference type="KEGG" id="age:AA314_00961"/>
<reference evidence="2 3" key="1">
    <citation type="submission" date="2015-05" db="EMBL/GenBank/DDBJ databases">
        <title>Genome assembly of Archangium gephyra DSM 2261.</title>
        <authorList>
            <person name="Sharma G."/>
            <person name="Subramanian S."/>
        </authorList>
    </citation>
    <scope>NUCLEOTIDE SEQUENCE [LARGE SCALE GENOMIC DNA]</scope>
    <source>
        <strain evidence="2 3">DSM 2261</strain>
    </source>
</reference>
<keyword evidence="1" id="KW-0732">Signal</keyword>
<dbReference type="EMBL" id="CP011509">
    <property type="protein sequence ID" value="AKI99334.1"/>
    <property type="molecule type" value="Genomic_DNA"/>
</dbReference>
<dbReference type="NCBIfam" id="TIGR02269">
    <property type="entry name" value="TIGR02269 family lipoprotein"/>
    <property type="match status" value="1"/>
</dbReference>
<proteinExistence type="predicted"/>